<keyword evidence="2 11" id="KW-0235">DNA replication</keyword>
<evidence type="ECO:0000256" key="7">
    <source>
        <dbReference type="ARBA" id="ARBA00022833"/>
    </source>
</evidence>
<dbReference type="GO" id="GO:0016787">
    <property type="term" value="F:hydrolase activity"/>
    <property type="evidence" value="ECO:0007669"/>
    <property type="project" value="UniProtKB-KW"/>
</dbReference>
<evidence type="ECO:0000256" key="10">
    <source>
        <dbReference type="ARBA" id="ARBA00023235"/>
    </source>
</evidence>
<evidence type="ECO:0000313" key="14">
    <source>
        <dbReference type="EMBL" id="MBW8190043.1"/>
    </source>
</evidence>
<dbReference type="PANTHER" id="PTHR30580">
    <property type="entry name" value="PRIMOSOMAL PROTEIN N"/>
    <property type="match status" value="1"/>
</dbReference>
<proteinExistence type="inferred from homology"/>
<evidence type="ECO:0000256" key="2">
    <source>
        <dbReference type="ARBA" id="ARBA00022705"/>
    </source>
</evidence>
<keyword evidence="9 11" id="KW-0238">DNA-binding</keyword>
<dbReference type="InterPro" id="IPR041236">
    <property type="entry name" value="PriA_C"/>
</dbReference>
<dbReference type="SUPFAM" id="SSF52540">
    <property type="entry name" value="P-loop containing nucleoside triphosphate hydrolases"/>
    <property type="match status" value="1"/>
</dbReference>
<comment type="catalytic activity">
    <reaction evidence="11">
        <text>ATP + H2O = ADP + phosphate + H(+)</text>
        <dbReference type="Rhea" id="RHEA:13065"/>
        <dbReference type="ChEBI" id="CHEBI:15377"/>
        <dbReference type="ChEBI" id="CHEBI:15378"/>
        <dbReference type="ChEBI" id="CHEBI:30616"/>
        <dbReference type="ChEBI" id="CHEBI:43474"/>
        <dbReference type="ChEBI" id="CHEBI:456216"/>
        <dbReference type="EC" id="5.6.2.4"/>
    </reaction>
</comment>
<evidence type="ECO:0000256" key="9">
    <source>
        <dbReference type="ARBA" id="ARBA00023125"/>
    </source>
</evidence>
<dbReference type="EMBL" id="JAHZSS010000002">
    <property type="protein sequence ID" value="MBW8190043.1"/>
    <property type="molecule type" value="Genomic_DNA"/>
</dbReference>
<keyword evidence="6 11" id="KW-0347">Helicase</keyword>
<feature type="domain" description="Helicase C-terminal" evidence="13">
    <location>
        <begin position="455"/>
        <end position="613"/>
    </location>
</feature>
<evidence type="ECO:0000256" key="4">
    <source>
        <dbReference type="ARBA" id="ARBA00022741"/>
    </source>
</evidence>
<keyword evidence="1 11" id="KW-0639">Primosome</keyword>
<evidence type="ECO:0000256" key="1">
    <source>
        <dbReference type="ARBA" id="ARBA00022515"/>
    </source>
</evidence>
<sequence>MRRTFDYLPHASQPCVIGARVRVPFGRRMMVGIVVATSDDSSWPTEQLKAVADVIDDEPLWPSMLLDVLKWASRYYQHPLGEVLHHALNKKLRQGDAPTSADIEVWQLTDLGRQQTVETTKRAPKQWLLLCLLQDGAQERASLTSQGANGTTITAVHKKNWIELAPLSALQDTNVAASQQPPATVEQSVAITALNSNLGRFSVSLLEGITGSGKTRVYLDVMAEVVAKGEQVLVLVPEIGLTPQTLSRFRQHLGVRIGLIHSGLNDSERLAAWQAARQGEISVLLGTRSALFTPMKNLGLIVVDEEHDGSYKQQDGFRYHARDLAVMRARAEQVPLLLGSATPSFESLANAKAGRYHHLRLTQRAAGGKLPKIAAIDMRQQVMAGPLSAPILNAMSEHLKANNQVLVFLNRRGFSPVLLCHECGWFAECQRCNRPYTWHKQFRRLHCHHCQTERPVPSQCDSCGSTQLVPVGQGTEQLEEALQAHFVDYPVVRIDRDSTRRKDAFDQLVNDVQRGHYRILVGTQMLAKGHDFADVTLVVIADVDGALFSSDFRAAERMCQLLTQVSGRAGRAGQDAQVLLQTHYPEHPWVQQLQTQPYDEVADGLLSERKQAQLPPYAALAMIRAEANDENKVVQFLNEVEAELRKVPVDKTVTIMAPSPCAMVRKAGRYRWQLAVLAAQKNAIQQLLSQALPAIEGLRSAQVVRWHVDVDPQETV</sequence>
<dbReference type="HAMAP" id="MF_00983">
    <property type="entry name" value="PriA"/>
    <property type="match status" value="1"/>
</dbReference>
<name>A0ABS7EDN4_9GAMM</name>
<accession>A0ABS7EDN4</accession>
<keyword evidence="7 11" id="KW-0862">Zinc</keyword>
<feature type="binding site" evidence="11">
    <location>
        <position position="460"/>
    </location>
    <ligand>
        <name>Zn(2+)</name>
        <dbReference type="ChEBI" id="CHEBI:29105"/>
        <label>1</label>
    </ligand>
</feature>
<keyword evidence="8 11" id="KW-0067">ATP-binding</keyword>
<dbReference type="NCBIfam" id="NF004065">
    <property type="entry name" value="PRK05580.1-1"/>
    <property type="match status" value="1"/>
</dbReference>
<dbReference type="Pfam" id="PF17764">
    <property type="entry name" value="PriA_3primeBD"/>
    <property type="match status" value="1"/>
</dbReference>
<comment type="similarity">
    <text evidence="11">Belongs to the helicase family. PriA subfamily.</text>
</comment>
<dbReference type="SMART" id="SM00487">
    <property type="entry name" value="DEXDc"/>
    <property type="match status" value="1"/>
</dbReference>
<protein>
    <recommendedName>
        <fullName evidence="11">Replication restart protein PriA</fullName>
    </recommendedName>
    <alternativeName>
        <fullName evidence="11">ATP-dependent DNA helicase PriA</fullName>
        <ecNumber evidence="11">5.6.2.4</ecNumber>
    </alternativeName>
    <alternativeName>
        <fullName evidence="11">DNA 3'-5' helicase PriA</fullName>
    </alternativeName>
</protein>
<gene>
    <name evidence="11 14" type="primary">priA</name>
    <name evidence="14" type="ORF">K0504_03265</name>
</gene>
<comment type="cofactor">
    <cofactor evidence="11">
        <name>Zn(2+)</name>
        <dbReference type="ChEBI" id="CHEBI:29105"/>
    </cofactor>
    <text evidence="11">Binds 2 zinc ions per subunit.</text>
</comment>
<dbReference type="InterPro" id="IPR005259">
    <property type="entry name" value="PriA"/>
</dbReference>
<dbReference type="InterPro" id="IPR027417">
    <property type="entry name" value="P-loop_NTPase"/>
</dbReference>
<feature type="binding site" evidence="11">
    <location>
        <position position="463"/>
    </location>
    <ligand>
        <name>Zn(2+)</name>
        <dbReference type="ChEBI" id="CHEBI:29105"/>
        <label>1</label>
    </ligand>
</feature>
<dbReference type="Pfam" id="PF00270">
    <property type="entry name" value="DEAD"/>
    <property type="match status" value="1"/>
</dbReference>
<feature type="binding site" evidence="11">
    <location>
        <position position="420"/>
    </location>
    <ligand>
        <name>Zn(2+)</name>
        <dbReference type="ChEBI" id="CHEBI:29105"/>
        <label>1</label>
    </ligand>
</feature>
<feature type="binding site" evidence="11">
    <location>
        <position position="447"/>
    </location>
    <ligand>
        <name>Zn(2+)</name>
        <dbReference type="ChEBI" id="CHEBI:29105"/>
        <label>2</label>
    </ligand>
</feature>
<organism evidence="14 15">
    <name type="scientific">Neiella holothuriorum</name>
    <dbReference type="NCBI Taxonomy" id="2870530"/>
    <lineage>
        <taxon>Bacteria</taxon>
        <taxon>Pseudomonadati</taxon>
        <taxon>Pseudomonadota</taxon>
        <taxon>Gammaproteobacteria</taxon>
        <taxon>Alteromonadales</taxon>
        <taxon>Echinimonadaceae</taxon>
        <taxon>Neiella</taxon>
    </lineage>
</organism>
<comment type="caution">
    <text evidence="14">The sequence shown here is derived from an EMBL/GenBank/DDBJ whole genome shotgun (WGS) entry which is preliminary data.</text>
</comment>
<dbReference type="Pfam" id="PF00271">
    <property type="entry name" value="Helicase_C"/>
    <property type="match status" value="1"/>
</dbReference>
<feature type="domain" description="Helicase ATP-binding" evidence="12">
    <location>
        <begin position="195"/>
        <end position="361"/>
    </location>
</feature>
<dbReference type="InterPro" id="IPR041222">
    <property type="entry name" value="PriA_3primeBD"/>
</dbReference>
<keyword evidence="15" id="KW-1185">Reference proteome</keyword>
<dbReference type="CDD" id="cd18804">
    <property type="entry name" value="SF2_C_priA"/>
    <property type="match status" value="1"/>
</dbReference>
<dbReference type="NCBIfam" id="TIGR00595">
    <property type="entry name" value="priA"/>
    <property type="match status" value="1"/>
</dbReference>
<feature type="binding site" evidence="11">
    <location>
        <position position="429"/>
    </location>
    <ligand>
        <name>Zn(2+)</name>
        <dbReference type="ChEBI" id="CHEBI:29105"/>
        <label>2</label>
    </ligand>
</feature>
<dbReference type="Gene3D" id="3.40.50.300">
    <property type="entry name" value="P-loop containing nucleotide triphosphate hydrolases"/>
    <property type="match status" value="2"/>
</dbReference>
<feature type="binding site" evidence="11">
    <location>
        <position position="423"/>
    </location>
    <ligand>
        <name>Zn(2+)</name>
        <dbReference type="ChEBI" id="CHEBI:29105"/>
        <label>1</label>
    </ligand>
</feature>
<dbReference type="SMART" id="SM00490">
    <property type="entry name" value="HELICc"/>
    <property type="match status" value="1"/>
</dbReference>
<dbReference type="InterPro" id="IPR011545">
    <property type="entry name" value="DEAD/DEAH_box_helicase_dom"/>
</dbReference>
<evidence type="ECO:0000256" key="5">
    <source>
        <dbReference type="ARBA" id="ARBA00022801"/>
    </source>
</evidence>
<evidence type="ECO:0000313" key="15">
    <source>
        <dbReference type="Proteomes" id="UP001166251"/>
    </source>
</evidence>
<reference evidence="14" key="1">
    <citation type="submission" date="2021-07" db="EMBL/GenBank/DDBJ databases">
        <title>Neiella marina sp. nov., isolated from the intestinal content of sea cucumber Apostichopus japonicus.</title>
        <authorList>
            <person name="Bai X."/>
        </authorList>
    </citation>
    <scope>NUCLEOTIDE SEQUENCE</scope>
    <source>
        <strain evidence="14">126</strain>
    </source>
</reference>
<dbReference type="InterPro" id="IPR040498">
    <property type="entry name" value="PriA_CRR"/>
</dbReference>
<dbReference type="InterPro" id="IPR042115">
    <property type="entry name" value="PriA_3primeBD_sf"/>
</dbReference>
<evidence type="ECO:0000256" key="6">
    <source>
        <dbReference type="ARBA" id="ARBA00022806"/>
    </source>
</evidence>
<evidence type="ECO:0000259" key="13">
    <source>
        <dbReference type="PROSITE" id="PS51194"/>
    </source>
</evidence>
<dbReference type="PROSITE" id="PS51192">
    <property type="entry name" value="HELICASE_ATP_BIND_1"/>
    <property type="match status" value="1"/>
</dbReference>
<dbReference type="Pfam" id="PF18319">
    <property type="entry name" value="Zn_ribbon_PriA"/>
    <property type="match status" value="1"/>
</dbReference>
<dbReference type="PROSITE" id="PS51194">
    <property type="entry name" value="HELICASE_CTER"/>
    <property type="match status" value="1"/>
</dbReference>
<feature type="binding site" evidence="11">
    <location>
        <position position="450"/>
    </location>
    <ligand>
        <name>Zn(2+)</name>
        <dbReference type="ChEBI" id="CHEBI:29105"/>
        <label>2</label>
    </ligand>
</feature>
<dbReference type="Proteomes" id="UP001166251">
    <property type="component" value="Unassembled WGS sequence"/>
</dbReference>
<evidence type="ECO:0000256" key="11">
    <source>
        <dbReference type="HAMAP-Rule" id="MF_00983"/>
    </source>
</evidence>
<comment type="catalytic activity">
    <reaction evidence="11">
        <text>Couples ATP hydrolysis with the unwinding of duplex DNA by translocating in the 3'-5' direction.</text>
        <dbReference type="EC" id="5.6.2.4"/>
    </reaction>
</comment>
<evidence type="ECO:0000256" key="3">
    <source>
        <dbReference type="ARBA" id="ARBA00022723"/>
    </source>
</evidence>
<dbReference type="PANTHER" id="PTHR30580:SF0">
    <property type="entry name" value="PRIMOSOMAL PROTEIN N"/>
    <property type="match status" value="1"/>
</dbReference>
<comment type="subunit">
    <text evidence="11">Component of the replication restart primosome.</text>
</comment>
<dbReference type="NCBIfam" id="NF004067">
    <property type="entry name" value="PRK05580.1-4"/>
    <property type="match status" value="1"/>
</dbReference>
<feature type="binding site" evidence="11">
    <location>
        <position position="432"/>
    </location>
    <ligand>
        <name>Zn(2+)</name>
        <dbReference type="ChEBI" id="CHEBI:29105"/>
        <label>2</label>
    </ligand>
</feature>
<dbReference type="Pfam" id="PF18074">
    <property type="entry name" value="PriA_C"/>
    <property type="match status" value="1"/>
</dbReference>
<keyword evidence="3 11" id="KW-0479">Metal-binding</keyword>
<keyword evidence="10 11" id="KW-0413">Isomerase</keyword>
<dbReference type="InterPro" id="IPR001650">
    <property type="entry name" value="Helicase_C-like"/>
</dbReference>
<keyword evidence="4 11" id="KW-0547">Nucleotide-binding</keyword>
<dbReference type="CDD" id="cd17929">
    <property type="entry name" value="DEXHc_priA"/>
    <property type="match status" value="1"/>
</dbReference>
<comment type="function">
    <text evidence="11">Initiates the restart of stalled replication forks, which reloads the replicative helicase on sites other than the origin of replication. Recognizes and binds to abandoned replication forks and remodels them to uncover a helicase loading site. Promotes assembly of the primosome at these replication forks.</text>
</comment>
<evidence type="ECO:0000256" key="8">
    <source>
        <dbReference type="ARBA" id="ARBA00022840"/>
    </source>
</evidence>
<keyword evidence="5 11" id="KW-0378">Hydrolase</keyword>
<dbReference type="Gene3D" id="3.40.1440.60">
    <property type="entry name" value="PriA, 3(prime) DNA-binding domain"/>
    <property type="match status" value="1"/>
</dbReference>
<evidence type="ECO:0000259" key="12">
    <source>
        <dbReference type="PROSITE" id="PS51192"/>
    </source>
</evidence>
<dbReference type="EC" id="5.6.2.4" evidence="11"/>
<dbReference type="InterPro" id="IPR014001">
    <property type="entry name" value="Helicase_ATP-bd"/>
</dbReference>